<organism evidence="5 6">
    <name type="scientific">Rhizopus oryzae</name>
    <name type="common">Mucormycosis agent</name>
    <name type="synonym">Rhizopus arrhizus var. delemar</name>
    <dbReference type="NCBI Taxonomy" id="64495"/>
    <lineage>
        <taxon>Eukaryota</taxon>
        <taxon>Fungi</taxon>
        <taxon>Fungi incertae sedis</taxon>
        <taxon>Mucoromycota</taxon>
        <taxon>Mucoromycotina</taxon>
        <taxon>Mucoromycetes</taxon>
        <taxon>Mucorales</taxon>
        <taxon>Mucorineae</taxon>
        <taxon>Rhizopodaceae</taxon>
        <taxon>Rhizopus</taxon>
    </lineage>
</organism>
<dbReference type="Proteomes" id="UP000717996">
    <property type="component" value="Unassembled WGS sequence"/>
</dbReference>
<comment type="caution">
    <text evidence="5">The sequence shown here is derived from an EMBL/GenBank/DDBJ whole genome shotgun (WGS) entry which is preliminary data.</text>
</comment>
<dbReference type="EMBL" id="JAANIT010002297">
    <property type="protein sequence ID" value="KAG1536884.1"/>
    <property type="molecule type" value="Genomic_DNA"/>
</dbReference>
<feature type="active site" evidence="3">
    <location>
        <position position="160"/>
    </location>
</feature>
<accession>A0A9P6Y0V3</accession>
<proteinExistence type="inferred from homology"/>
<evidence type="ECO:0000256" key="1">
    <source>
        <dbReference type="ARBA" id="ARBA00010515"/>
    </source>
</evidence>
<dbReference type="InterPro" id="IPR033140">
    <property type="entry name" value="Lipase_GDXG_put_SER_AS"/>
</dbReference>
<dbReference type="InterPro" id="IPR050300">
    <property type="entry name" value="GDXG_lipolytic_enzyme"/>
</dbReference>
<gene>
    <name evidence="5" type="ORF">G6F51_010706</name>
</gene>
<dbReference type="InterPro" id="IPR029058">
    <property type="entry name" value="AB_hydrolase_fold"/>
</dbReference>
<keyword evidence="2" id="KW-0378">Hydrolase</keyword>
<dbReference type="Pfam" id="PF07859">
    <property type="entry name" value="Abhydrolase_3"/>
    <property type="match status" value="1"/>
</dbReference>
<dbReference type="PANTHER" id="PTHR48081:SF8">
    <property type="entry name" value="ALPHA_BETA HYDROLASE FOLD-3 DOMAIN-CONTAINING PROTEIN-RELATED"/>
    <property type="match status" value="1"/>
</dbReference>
<dbReference type="AlphaFoldDB" id="A0A9P6Y0V3"/>
<reference evidence="5" key="1">
    <citation type="journal article" date="2020" name="Microb. Genom.">
        <title>Genetic diversity of clinical and environmental Mucorales isolates obtained from an investigation of mucormycosis cases among solid organ transplant recipients.</title>
        <authorList>
            <person name="Nguyen M.H."/>
            <person name="Kaul D."/>
            <person name="Muto C."/>
            <person name="Cheng S.J."/>
            <person name="Richter R.A."/>
            <person name="Bruno V.M."/>
            <person name="Liu G."/>
            <person name="Beyhan S."/>
            <person name="Sundermann A.J."/>
            <person name="Mounaud S."/>
            <person name="Pasculle A.W."/>
            <person name="Nierman W.C."/>
            <person name="Driscoll E."/>
            <person name="Cumbie R."/>
            <person name="Clancy C.J."/>
            <person name="Dupont C.L."/>
        </authorList>
    </citation>
    <scope>NUCLEOTIDE SEQUENCE</scope>
    <source>
        <strain evidence="5">GL16</strain>
    </source>
</reference>
<evidence type="ECO:0000259" key="4">
    <source>
        <dbReference type="Pfam" id="PF07859"/>
    </source>
</evidence>
<protein>
    <recommendedName>
        <fullName evidence="4">Alpha/beta hydrolase fold-3 domain-containing protein</fullName>
    </recommendedName>
</protein>
<dbReference type="PANTHER" id="PTHR48081">
    <property type="entry name" value="AB HYDROLASE SUPERFAMILY PROTEIN C4A8.06C"/>
    <property type="match status" value="1"/>
</dbReference>
<dbReference type="Gene3D" id="3.40.50.1820">
    <property type="entry name" value="alpha/beta hydrolase"/>
    <property type="match status" value="1"/>
</dbReference>
<evidence type="ECO:0000313" key="5">
    <source>
        <dbReference type="EMBL" id="KAG1536884.1"/>
    </source>
</evidence>
<dbReference type="PROSITE" id="PS01174">
    <property type="entry name" value="LIPASE_GDXG_SER"/>
    <property type="match status" value="1"/>
</dbReference>
<comment type="similarity">
    <text evidence="1">Belongs to the 'GDXG' lipolytic enzyme family.</text>
</comment>
<evidence type="ECO:0000313" key="6">
    <source>
        <dbReference type="Proteomes" id="UP000717996"/>
    </source>
</evidence>
<evidence type="ECO:0000256" key="2">
    <source>
        <dbReference type="ARBA" id="ARBA00022801"/>
    </source>
</evidence>
<dbReference type="InterPro" id="IPR013094">
    <property type="entry name" value="AB_hydrolase_3"/>
</dbReference>
<dbReference type="GO" id="GO:0016787">
    <property type="term" value="F:hydrolase activity"/>
    <property type="evidence" value="ECO:0007669"/>
    <property type="project" value="UniProtKB-KW"/>
</dbReference>
<sequence>MTKNEPVSLPPFAIDIIAKAFGISPEEAANPENMQVLRERLESMKEPGNVETEDRTIEFDHVKADLTIVKPLGHENKTLPVILYLHGGGWIYGDYPVFSVFLNKLANHMSCCIVFVNYSLSPKVKYPVALEECYASLCWVQQNAQALNVDLNRLVVAGDSSGGNLTAALTSTLFIPLEIEMYS</sequence>
<name>A0A9P6Y0V3_RHIOR</name>
<dbReference type="OrthoDB" id="408631at2759"/>
<feature type="domain" description="Alpha/beta hydrolase fold-3" evidence="4">
    <location>
        <begin position="82"/>
        <end position="170"/>
    </location>
</feature>
<evidence type="ECO:0000256" key="3">
    <source>
        <dbReference type="PROSITE-ProRule" id="PRU10038"/>
    </source>
</evidence>
<dbReference type="SUPFAM" id="SSF53474">
    <property type="entry name" value="alpha/beta-Hydrolases"/>
    <property type="match status" value="1"/>
</dbReference>